<accession>A0A1R3HLX9</accession>
<dbReference type="Proteomes" id="UP000187203">
    <property type="component" value="Unassembled WGS sequence"/>
</dbReference>
<sequence>MNPFWSARGADVVAKMASGHDFLPLWSPCLLIRNSFGCP</sequence>
<dbReference type="AlphaFoldDB" id="A0A1R3HLX9"/>
<protein>
    <submittedName>
        <fullName evidence="1">Uncharacterized protein</fullName>
    </submittedName>
</protein>
<proteinExistence type="predicted"/>
<reference evidence="2" key="1">
    <citation type="submission" date="2013-09" db="EMBL/GenBank/DDBJ databases">
        <title>Corchorus olitorius genome sequencing.</title>
        <authorList>
            <person name="Alam M."/>
            <person name="Haque M.S."/>
            <person name="Islam M.S."/>
            <person name="Emdad E.M."/>
            <person name="Islam M.M."/>
            <person name="Ahmed B."/>
            <person name="Halim A."/>
            <person name="Hossen Q.M.M."/>
            <person name="Hossain M.Z."/>
            <person name="Ahmed R."/>
            <person name="Khan M.M."/>
            <person name="Islam R."/>
            <person name="Rashid M.M."/>
            <person name="Khan S.A."/>
            <person name="Rahman M.S."/>
            <person name="Alam M."/>
            <person name="Yahiya A.S."/>
            <person name="Khan M.S."/>
            <person name="Azam M.S."/>
            <person name="Haque T."/>
            <person name="Lashkar M.Z.H."/>
            <person name="Akhand A.I."/>
            <person name="Morshed G."/>
            <person name="Roy S."/>
            <person name="Uddin K.S."/>
            <person name="Rabeya T."/>
            <person name="Hossain A.S."/>
            <person name="Chowdhury A."/>
            <person name="Snigdha A.R."/>
            <person name="Mortoza M.S."/>
            <person name="Matin S.A."/>
            <person name="Hoque S.M.E."/>
            <person name="Islam M.K."/>
            <person name="Roy D.K."/>
            <person name="Haider R."/>
            <person name="Moosa M.M."/>
            <person name="Elias S.M."/>
            <person name="Hasan A.M."/>
            <person name="Jahan S."/>
            <person name="Shafiuddin M."/>
            <person name="Mahmood N."/>
            <person name="Shommy N.S."/>
        </authorList>
    </citation>
    <scope>NUCLEOTIDE SEQUENCE [LARGE SCALE GENOMIC DNA]</scope>
    <source>
        <strain evidence="2">cv. O-4</strain>
    </source>
</reference>
<evidence type="ECO:0000313" key="1">
    <source>
        <dbReference type="EMBL" id="OMO71282.1"/>
    </source>
</evidence>
<name>A0A1R3HLX9_9ROSI</name>
<keyword evidence="2" id="KW-1185">Reference proteome</keyword>
<dbReference type="EMBL" id="AWUE01019835">
    <property type="protein sequence ID" value="OMO71282.1"/>
    <property type="molecule type" value="Genomic_DNA"/>
</dbReference>
<comment type="caution">
    <text evidence="1">The sequence shown here is derived from an EMBL/GenBank/DDBJ whole genome shotgun (WGS) entry which is preliminary data.</text>
</comment>
<evidence type="ECO:0000313" key="2">
    <source>
        <dbReference type="Proteomes" id="UP000187203"/>
    </source>
</evidence>
<organism evidence="1 2">
    <name type="scientific">Corchorus olitorius</name>
    <dbReference type="NCBI Taxonomy" id="93759"/>
    <lineage>
        <taxon>Eukaryota</taxon>
        <taxon>Viridiplantae</taxon>
        <taxon>Streptophyta</taxon>
        <taxon>Embryophyta</taxon>
        <taxon>Tracheophyta</taxon>
        <taxon>Spermatophyta</taxon>
        <taxon>Magnoliopsida</taxon>
        <taxon>eudicotyledons</taxon>
        <taxon>Gunneridae</taxon>
        <taxon>Pentapetalae</taxon>
        <taxon>rosids</taxon>
        <taxon>malvids</taxon>
        <taxon>Malvales</taxon>
        <taxon>Malvaceae</taxon>
        <taxon>Grewioideae</taxon>
        <taxon>Apeibeae</taxon>
        <taxon>Corchorus</taxon>
    </lineage>
</organism>
<gene>
    <name evidence="1" type="ORF">COLO4_28321</name>
</gene>